<proteinExistence type="inferred from homology"/>
<dbReference type="Proteomes" id="UP000694920">
    <property type="component" value="Unplaced"/>
</dbReference>
<dbReference type="GO" id="GO:0003735">
    <property type="term" value="F:structural constituent of ribosome"/>
    <property type="evidence" value="ECO:0007669"/>
    <property type="project" value="InterPro"/>
</dbReference>
<evidence type="ECO:0000256" key="4">
    <source>
        <dbReference type="ARBA" id="ARBA00023128"/>
    </source>
</evidence>
<reference evidence="8" key="1">
    <citation type="submission" date="2025-08" db="UniProtKB">
        <authorList>
            <consortium name="RefSeq"/>
        </authorList>
    </citation>
    <scope>IDENTIFICATION</scope>
</reference>
<dbReference type="GeneID" id="107273826"/>
<dbReference type="Pfam" id="PF06984">
    <property type="entry name" value="MRP-L47"/>
    <property type="match status" value="1"/>
</dbReference>
<comment type="subcellular location">
    <subcellularLocation>
        <location evidence="1">Mitochondrion</location>
    </subcellularLocation>
</comment>
<dbReference type="GO" id="GO:0005762">
    <property type="term" value="C:mitochondrial large ribosomal subunit"/>
    <property type="evidence" value="ECO:0007669"/>
    <property type="project" value="TreeGrafter"/>
</dbReference>
<evidence type="ECO:0000313" key="8">
    <source>
        <dbReference type="RefSeq" id="XP_015607858.1"/>
    </source>
</evidence>
<dbReference type="InterPro" id="IPR010729">
    <property type="entry name" value="Ribosomal_uL29_mit"/>
</dbReference>
<evidence type="ECO:0000256" key="1">
    <source>
        <dbReference type="ARBA" id="ARBA00004173"/>
    </source>
</evidence>
<name>A0AAJ7CDI4_CEPCN</name>
<comment type="similarity">
    <text evidence="2">Belongs to the universal ribosomal protein uL29 family.</text>
</comment>
<dbReference type="AlphaFoldDB" id="A0AAJ7CDI4"/>
<keyword evidence="7" id="KW-1185">Reference proteome</keyword>
<keyword evidence="4" id="KW-0496">Mitochondrion</keyword>
<dbReference type="GO" id="GO:0032543">
    <property type="term" value="P:mitochondrial translation"/>
    <property type="evidence" value="ECO:0007669"/>
    <property type="project" value="TreeGrafter"/>
</dbReference>
<accession>A0AAJ7CDI4</accession>
<sequence>MASIARNICISKTLNNITKLLGNITLQPNVISSSVVICKPRIYCSQHAFLHVTSKQNDLMEFFDHKDNWSEKEVKAGRPWFKSELRLKSNEDLHKLWFVLLKERNMLLTMEHAYNERFANMPSPERRDKVEKSMENLETVVRERNQAYHLLETGETGERPAKYVYNALGMRFFYRMTQHRIPKFMNKKWFKTHHFGFGGYAVRTFLRKYNEKQNNKERTKQRGQERYVLRLMQQFPNMDMDAVKKYWPDVDIEKLRNKEDIRGHFVPQ</sequence>
<protein>
    <recommendedName>
        <fullName evidence="6">Large ribosomal subunit protein uL29m</fullName>
    </recommendedName>
</protein>
<evidence type="ECO:0000256" key="5">
    <source>
        <dbReference type="ARBA" id="ARBA00023274"/>
    </source>
</evidence>
<gene>
    <name evidence="8" type="primary">LOC107273826</name>
</gene>
<evidence type="ECO:0000313" key="7">
    <source>
        <dbReference type="Proteomes" id="UP000694920"/>
    </source>
</evidence>
<keyword evidence="5" id="KW-0687">Ribonucleoprotein</keyword>
<evidence type="ECO:0000256" key="6">
    <source>
        <dbReference type="ARBA" id="ARBA00035289"/>
    </source>
</evidence>
<keyword evidence="3 8" id="KW-0689">Ribosomal protein</keyword>
<dbReference type="InterPro" id="IPR038340">
    <property type="entry name" value="MRP-L47_sf"/>
</dbReference>
<evidence type="ECO:0000256" key="2">
    <source>
        <dbReference type="ARBA" id="ARBA00009254"/>
    </source>
</evidence>
<dbReference type="KEGG" id="ccin:107273826"/>
<dbReference type="Gene3D" id="6.10.330.20">
    <property type="match status" value="1"/>
</dbReference>
<dbReference type="RefSeq" id="XP_015607858.1">
    <property type="nucleotide sequence ID" value="XM_015752372.2"/>
</dbReference>
<evidence type="ECO:0000256" key="3">
    <source>
        <dbReference type="ARBA" id="ARBA00022980"/>
    </source>
</evidence>
<organism evidence="7 8">
    <name type="scientific">Cephus cinctus</name>
    <name type="common">Wheat stem sawfly</name>
    <dbReference type="NCBI Taxonomy" id="211228"/>
    <lineage>
        <taxon>Eukaryota</taxon>
        <taxon>Metazoa</taxon>
        <taxon>Ecdysozoa</taxon>
        <taxon>Arthropoda</taxon>
        <taxon>Hexapoda</taxon>
        <taxon>Insecta</taxon>
        <taxon>Pterygota</taxon>
        <taxon>Neoptera</taxon>
        <taxon>Endopterygota</taxon>
        <taxon>Hymenoptera</taxon>
        <taxon>Cephoidea</taxon>
        <taxon>Cephidae</taxon>
        <taxon>Cephus</taxon>
    </lineage>
</organism>
<dbReference type="CTD" id="57129"/>
<dbReference type="PANTHER" id="PTHR21183:SF18">
    <property type="entry name" value="LARGE RIBOSOMAL SUBUNIT PROTEIN UL29M"/>
    <property type="match status" value="1"/>
</dbReference>
<dbReference type="PANTHER" id="PTHR21183">
    <property type="entry name" value="RIBOSOMAL PROTEIN L47, MITOCHONDRIAL-RELATED"/>
    <property type="match status" value="1"/>
</dbReference>